<protein>
    <submittedName>
        <fullName evidence="1">Uncharacterized protein</fullName>
    </submittedName>
</protein>
<sequence length="43" mass="5055">MNFLTLCASRCDEVYDYSDLCPVNVAEQVIRAQQLRQLLRLYC</sequence>
<evidence type="ECO:0000313" key="1">
    <source>
        <dbReference type="EMBL" id="EHU41452.1"/>
    </source>
</evidence>
<organism evidence="1 2">
    <name type="scientific">Escherichia coli DEC2D</name>
    <dbReference type="NCBI Taxonomy" id="868141"/>
    <lineage>
        <taxon>Bacteria</taxon>
        <taxon>Pseudomonadati</taxon>
        <taxon>Pseudomonadota</taxon>
        <taxon>Gammaproteobacteria</taxon>
        <taxon>Enterobacterales</taxon>
        <taxon>Enterobacteriaceae</taxon>
        <taxon>Escherichia</taxon>
    </lineage>
</organism>
<name>A0A828TWW3_ECOLX</name>
<gene>
    <name evidence="1" type="ORF">ECDEC2D_3591</name>
</gene>
<proteinExistence type="predicted"/>
<reference evidence="1 2" key="1">
    <citation type="journal article" date="2012" name="J. Bacteriol.">
        <title>Draft Genome Sequences of the Diarrheagenic Escherichia coli Collection.</title>
        <authorList>
            <person name="Hazen T.H."/>
            <person name="Sahl J.W."/>
            <person name="Redman J.C."/>
            <person name="Morris C.R."/>
            <person name="Daugherty S.C."/>
            <person name="Chibucos M.C."/>
            <person name="Sengamalay N.A."/>
            <person name="Fraser-Liggett C.M."/>
            <person name="Steinsland H."/>
            <person name="Whittam T.S."/>
            <person name="Whittam B."/>
            <person name="Manning S.D."/>
            <person name="Rasko D.A."/>
        </authorList>
    </citation>
    <scope>NUCLEOTIDE SEQUENCE [LARGE SCALE GENOMIC DNA]</scope>
    <source>
        <strain evidence="1 2">DEC2D</strain>
    </source>
</reference>
<dbReference type="AlphaFoldDB" id="A0A828TWW3"/>
<accession>A0A828TWW3</accession>
<evidence type="ECO:0000313" key="2">
    <source>
        <dbReference type="Proteomes" id="UP000005272"/>
    </source>
</evidence>
<comment type="caution">
    <text evidence="1">The sequence shown here is derived from an EMBL/GenBank/DDBJ whole genome shotgun (WGS) entry which is preliminary data.</text>
</comment>
<dbReference type="EMBL" id="AIFC01000033">
    <property type="protein sequence ID" value="EHU41452.1"/>
    <property type="molecule type" value="Genomic_DNA"/>
</dbReference>
<dbReference type="Proteomes" id="UP000005272">
    <property type="component" value="Unassembled WGS sequence"/>
</dbReference>